<accession>A0A9X4G8P9</accession>
<evidence type="ECO:0000313" key="2">
    <source>
        <dbReference type="Proteomes" id="UP001142444"/>
    </source>
</evidence>
<gene>
    <name evidence="1" type="ORF">OQ257_10055</name>
</gene>
<dbReference type="AlphaFoldDB" id="A0A9X4G8P9"/>
<protein>
    <submittedName>
        <fullName evidence="1">Uncharacterized protein</fullName>
    </submittedName>
</protein>
<dbReference type="EMBL" id="JAPHVQ010000011">
    <property type="protein sequence ID" value="MDE8035500.1"/>
    <property type="molecule type" value="Genomic_DNA"/>
</dbReference>
<evidence type="ECO:0000313" key="1">
    <source>
        <dbReference type="EMBL" id="MDE8035500.1"/>
    </source>
</evidence>
<keyword evidence="2" id="KW-1185">Reference proteome</keyword>
<dbReference type="RefSeq" id="WP_275218347.1">
    <property type="nucleotide sequence ID" value="NZ_JAPHVQ010000011.1"/>
</dbReference>
<comment type="caution">
    <text evidence="1">The sequence shown here is derived from an EMBL/GenBank/DDBJ whole genome shotgun (WGS) entry which is preliminary data.</text>
</comment>
<sequence>MNKEEMQLVLQDVRKAYRLLADYQQRIIELLDFIRNELKAEHYYHYQPNSIASQSIHKIYNEPDIGWKFLPMLNMNFLWHKTANVPAGEWWGDHIQQNDLVFDFCIVSDEDNDETLLPEESKSELHIYVYKCVKYTRKNNWYADVWWKSEYPDFGEVKTLSNNKDTEYLVYGDKLDLSDLYDEEAVRKELSEFRKRASEKLGQEI</sequence>
<reference evidence="1" key="2">
    <citation type="journal article" date="2023" name="Pathogens">
        <title>Pathological Features and Genomic Characterization of an Actinobacillus equuli subsp. equuli Bearing Unique Virulence-Associated Genes from an Adult Horse with Pleuropneumonia.</title>
        <authorList>
            <person name="Kamali M."/>
            <person name="Carossino M."/>
            <person name="Del Piero F."/>
            <person name="Peak L."/>
            <person name="Mitchell M.S."/>
            <person name="Willette J."/>
            <person name="Baker R."/>
            <person name="Li F."/>
            <person name="Kenez A."/>
            <person name="Balasuriya U.B.R."/>
            <person name="Go Y.Y."/>
        </authorList>
    </citation>
    <scope>NUCLEOTIDE SEQUENCE</scope>
    <source>
        <strain evidence="1">4524</strain>
    </source>
</reference>
<reference evidence="1" key="1">
    <citation type="submission" date="2022-11" db="EMBL/GenBank/DDBJ databases">
        <authorList>
            <person name="Kamali M."/>
            <person name="Peak L."/>
            <person name="Go Y.Y."/>
            <person name="Balasuriya U.B.R."/>
            <person name="Carossino M."/>
        </authorList>
    </citation>
    <scope>NUCLEOTIDE SEQUENCE</scope>
    <source>
        <strain evidence="1">4524</strain>
    </source>
</reference>
<dbReference type="Proteomes" id="UP001142444">
    <property type="component" value="Unassembled WGS sequence"/>
</dbReference>
<proteinExistence type="predicted"/>
<organism evidence="1 2">
    <name type="scientific">Actinobacillus equuli subsp. equuli</name>
    <dbReference type="NCBI Taxonomy" id="202947"/>
    <lineage>
        <taxon>Bacteria</taxon>
        <taxon>Pseudomonadati</taxon>
        <taxon>Pseudomonadota</taxon>
        <taxon>Gammaproteobacteria</taxon>
        <taxon>Pasteurellales</taxon>
        <taxon>Pasteurellaceae</taxon>
        <taxon>Actinobacillus</taxon>
    </lineage>
</organism>
<name>A0A9X4G8P9_ACTEU</name>